<dbReference type="PRINTS" id="PR00455">
    <property type="entry name" value="HTHTETR"/>
</dbReference>
<dbReference type="Gene3D" id="1.10.357.10">
    <property type="entry name" value="Tetracycline Repressor, domain 2"/>
    <property type="match status" value="1"/>
</dbReference>
<dbReference type="Proteomes" id="UP000295157">
    <property type="component" value="Unassembled WGS sequence"/>
</dbReference>
<keyword evidence="4" id="KW-0804">Transcription</keyword>
<protein>
    <submittedName>
        <fullName evidence="7">TetR family transcriptional regulator</fullName>
    </submittedName>
</protein>
<keyword evidence="8" id="KW-1185">Reference proteome</keyword>
<keyword evidence="2" id="KW-0805">Transcription regulation</keyword>
<evidence type="ECO:0000259" key="6">
    <source>
        <dbReference type="PROSITE" id="PS50977"/>
    </source>
</evidence>
<dbReference type="InterPro" id="IPR050109">
    <property type="entry name" value="HTH-type_TetR-like_transc_reg"/>
</dbReference>
<evidence type="ECO:0000256" key="1">
    <source>
        <dbReference type="ARBA" id="ARBA00022491"/>
    </source>
</evidence>
<dbReference type="RefSeq" id="WP_132333515.1">
    <property type="nucleotide sequence ID" value="NZ_SMJZ01000056.1"/>
</dbReference>
<dbReference type="GO" id="GO:0003700">
    <property type="term" value="F:DNA-binding transcription factor activity"/>
    <property type="evidence" value="ECO:0007669"/>
    <property type="project" value="TreeGrafter"/>
</dbReference>
<dbReference type="AlphaFoldDB" id="A0A4R4NHI4"/>
<evidence type="ECO:0000313" key="7">
    <source>
        <dbReference type="EMBL" id="TDC06302.1"/>
    </source>
</evidence>
<feature type="domain" description="HTH tetR-type" evidence="6">
    <location>
        <begin position="14"/>
        <end position="74"/>
    </location>
</feature>
<dbReference type="Pfam" id="PF13977">
    <property type="entry name" value="TetR_C_6"/>
    <property type="match status" value="1"/>
</dbReference>
<evidence type="ECO:0000256" key="3">
    <source>
        <dbReference type="ARBA" id="ARBA00023125"/>
    </source>
</evidence>
<dbReference type="EMBL" id="SMJZ01000056">
    <property type="protein sequence ID" value="TDC06302.1"/>
    <property type="molecule type" value="Genomic_DNA"/>
</dbReference>
<sequence>MATRRARGPGAHHEQRRNEIADAVLAIVADRGLAAVSLTEVAAQAGISPGRVQHYFPAKRQLIEAAFERGNELSSVRIRQKTGSALDAADPRLVLTTVLTELIPYDATTEAHMRVRQSFHALGLAEESIAARLRILYAGLHRRLADLIRKDQRAGRVAAEVDASGTALSLVALAEGLAAYVLTGVAPSAVARDRLLGEITALYTRTTDQA</sequence>
<dbReference type="Pfam" id="PF00440">
    <property type="entry name" value="TetR_N"/>
    <property type="match status" value="1"/>
</dbReference>
<dbReference type="OrthoDB" id="9816296at2"/>
<feature type="DNA-binding region" description="H-T-H motif" evidence="5">
    <location>
        <begin position="37"/>
        <end position="56"/>
    </location>
</feature>
<evidence type="ECO:0000256" key="5">
    <source>
        <dbReference type="PROSITE-ProRule" id="PRU00335"/>
    </source>
</evidence>
<keyword evidence="1" id="KW-0678">Repressor</keyword>
<dbReference type="SUPFAM" id="SSF48498">
    <property type="entry name" value="Tetracyclin repressor-like, C-terminal domain"/>
    <property type="match status" value="1"/>
</dbReference>
<dbReference type="InterPro" id="IPR001647">
    <property type="entry name" value="HTH_TetR"/>
</dbReference>
<dbReference type="GO" id="GO:0000976">
    <property type="term" value="F:transcription cis-regulatory region binding"/>
    <property type="evidence" value="ECO:0007669"/>
    <property type="project" value="TreeGrafter"/>
</dbReference>
<evidence type="ECO:0000313" key="8">
    <source>
        <dbReference type="Proteomes" id="UP000295157"/>
    </source>
</evidence>
<dbReference type="InterPro" id="IPR039538">
    <property type="entry name" value="BetI_C"/>
</dbReference>
<dbReference type="SUPFAM" id="SSF46689">
    <property type="entry name" value="Homeodomain-like"/>
    <property type="match status" value="1"/>
</dbReference>
<name>A0A4R4NHI4_9ACTN</name>
<dbReference type="PANTHER" id="PTHR30055:SF223">
    <property type="entry name" value="HTH-TYPE TRANSCRIPTIONAL REGULATOR UIDR"/>
    <property type="match status" value="1"/>
</dbReference>
<evidence type="ECO:0000256" key="2">
    <source>
        <dbReference type="ARBA" id="ARBA00023015"/>
    </source>
</evidence>
<reference evidence="7 8" key="1">
    <citation type="submission" date="2019-02" db="EMBL/GenBank/DDBJ databases">
        <title>Draft genome sequences of novel Actinobacteria.</title>
        <authorList>
            <person name="Sahin N."/>
            <person name="Ay H."/>
            <person name="Saygin H."/>
        </authorList>
    </citation>
    <scope>NUCLEOTIDE SEQUENCE [LARGE SCALE GENOMIC DNA]</scope>
    <source>
        <strain evidence="7 8">KC201</strain>
    </source>
</reference>
<comment type="caution">
    <text evidence="7">The sequence shown here is derived from an EMBL/GenBank/DDBJ whole genome shotgun (WGS) entry which is preliminary data.</text>
</comment>
<keyword evidence="3 5" id="KW-0238">DNA-binding</keyword>
<evidence type="ECO:0000256" key="4">
    <source>
        <dbReference type="ARBA" id="ARBA00023163"/>
    </source>
</evidence>
<gene>
    <name evidence="7" type="ORF">E1267_16830</name>
</gene>
<organism evidence="7 8">
    <name type="scientific">Nonomuraea longispora</name>
    <dbReference type="NCBI Taxonomy" id="1848320"/>
    <lineage>
        <taxon>Bacteria</taxon>
        <taxon>Bacillati</taxon>
        <taxon>Actinomycetota</taxon>
        <taxon>Actinomycetes</taxon>
        <taxon>Streptosporangiales</taxon>
        <taxon>Streptosporangiaceae</taxon>
        <taxon>Nonomuraea</taxon>
    </lineage>
</organism>
<dbReference type="PANTHER" id="PTHR30055">
    <property type="entry name" value="HTH-TYPE TRANSCRIPTIONAL REGULATOR RUTR"/>
    <property type="match status" value="1"/>
</dbReference>
<dbReference type="InterPro" id="IPR036271">
    <property type="entry name" value="Tet_transcr_reg_TetR-rel_C_sf"/>
</dbReference>
<dbReference type="InterPro" id="IPR009057">
    <property type="entry name" value="Homeodomain-like_sf"/>
</dbReference>
<dbReference type="PROSITE" id="PS50977">
    <property type="entry name" value="HTH_TETR_2"/>
    <property type="match status" value="1"/>
</dbReference>
<proteinExistence type="predicted"/>
<accession>A0A4R4NHI4</accession>